<proteinExistence type="predicted"/>
<dbReference type="InterPro" id="IPR001611">
    <property type="entry name" value="Leu-rich_rpt"/>
</dbReference>
<reference evidence="9" key="1">
    <citation type="submission" date="2025-08" db="UniProtKB">
        <authorList>
            <consortium name="RefSeq"/>
        </authorList>
    </citation>
    <scope>IDENTIFICATION</scope>
</reference>
<dbReference type="InterPro" id="IPR032675">
    <property type="entry name" value="LRR_dom_sf"/>
</dbReference>
<keyword evidence="8" id="KW-1185">Reference proteome</keyword>
<feature type="compositionally biased region" description="Acidic residues" evidence="7">
    <location>
        <begin position="180"/>
        <end position="195"/>
    </location>
</feature>
<feature type="region of interest" description="Disordered" evidence="7">
    <location>
        <begin position="168"/>
        <end position="197"/>
    </location>
</feature>
<dbReference type="GO" id="GO:0005634">
    <property type="term" value="C:nucleus"/>
    <property type="evidence" value="ECO:0007669"/>
    <property type="project" value="UniProtKB-SubCell"/>
</dbReference>
<evidence type="ECO:0000256" key="6">
    <source>
        <dbReference type="SAM" id="Coils"/>
    </source>
</evidence>
<dbReference type="RefSeq" id="XP_020641215.2">
    <property type="nucleotide sequence ID" value="XM_020785556.2"/>
</dbReference>
<dbReference type="InterPro" id="IPR050576">
    <property type="entry name" value="Cilia_flagella_integrity"/>
</dbReference>
<keyword evidence="6" id="KW-0175">Coiled coil</keyword>
<dbReference type="CTD" id="90506"/>
<evidence type="ECO:0000313" key="9">
    <source>
        <dbReference type="RefSeq" id="XP_020641215.2"/>
    </source>
</evidence>
<evidence type="ECO:0000256" key="3">
    <source>
        <dbReference type="ARBA" id="ARBA00022737"/>
    </source>
</evidence>
<dbReference type="PANTHER" id="PTHR45973:SF9">
    <property type="entry name" value="LEUCINE-RICH REPEAT-CONTAINING PROTEIN 46"/>
    <property type="match status" value="1"/>
</dbReference>
<evidence type="ECO:0000256" key="5">
    <source>
        <dbReference type="ARBA" id="ARBA00023273"/>
    </source>
</evidence>
<keyword evidence="5" id="KW-0966">Cell projection</keyword>
<dbReference type="PANTHER" id="PTHR45973">
    <property type="entry name" value="PROTEIN PHOSPHATASE 1 REGULATORY SUBUNIT SDS22-RELATED"/>
    <property type="match status" value="1"/>
</dbReference>
<accession>A0A6J0T2P9</accession>
<evidence type="ECO:0000256" key="4">
    <source>
        <dbReference type="ARBA" id="ARBA00023069"/>
    </source>
</evidence>
<dbReference type="GeneID" id="110074864"/>
<comment type="subcellular location">
    <subcellularLocation>
        <location evidence="1">Cell projection</location>
        <location evidence="1">Cilium</location>
    </subcellularLocation>
</comment>
<evidence type="ECO:0000256" key="1">
    <source>
        <dbReference type="ARBA" id="ARBA00004138"/>
    </source>
</evidence>
<sequence>MTGENSQRSPKGGVNLTKSLIAQRNLTIPRDRETPDNISQALTSLQVLRLDRENINHITNLQGLEQIHSIYLQQNQIQKIENLSSFPNLKFLSLAGNCISKVENLQCLTKLQFLDLSQNCIETLDTDELPRNLVVLDLTGNKCTKQKGYRECVLAALPHLKRLDAKDIPNQEVPLQKKEEEEEDSSEDSDYEDWPEFSSPLSAEKDFFVGLHSEFTSRSAYRRDEAIKEHEARLEELKEQQKLTQLVFNTSQSSPNVHSGSEPATRTLEDNTLQTERHTASNPLLKVTHPAFLIGPNTPKAKAEGTSSAQVKNPKGKGPSSTKIATNKVKK</sequence>
<dbReference type="PROSITE" id="PS51450">
    <property type="entry name" value="LRR"/>
    <property type="match status" value="3"/>
</dbReference>
<dbReference type="SMART" id="SM00365">
    <property type="entry name" value="LRR_SD22"/>
    <property type="match status" value="3"/>
</dbReference>
<keyword evidence="3" id="KW-0677">Repeat</keyword>
<keyword evidence="2" id="KW-0433">Leucine-rich repeat</keyword>
<gene>
    <name evidence="9" type="primary">LRRC46</name>
</gene>
<dbReference type="Proteomes" id="UP001652642">
    <property type="component" value="Chromosome 6"/>
</dbReference>
<feature type="region of interest" description="Disordered" evidence="7">
    <location>
        <begin position="251"/>
        <end position="331"/>
    </location>
</feature>
<dbReference type="Gene3D" id="3.80.10.10">
    <property type="entry name" value="Ribonuclease Inhibitor"/>
    <property type="match status" value="1"/>
</dbReference>
<feature type="coiled-coil region" evidence="6">
    <location>
        <begin position="220"/>
        <end position="247"/>
    </location>
</feature>
<feature type="compositionally biased region" description="Polar residues" evidence="7">
    <location>
        <begin position="251"/>
        <end position="274"/>
    </location>
</feature>
<keyword evidence="4" id="KW-0969">Cilium</keyword>
<dbReference type="Pfam" id="PF14580">
    <property type="entry name" value="LRR_9"/>
    <property type="match status" value="1"/>
</dbReference>
<protein>
    <submittedName>
        <fullName evidence="9">Leucine-rich repeat-containing protein 46</fullName>
    </submittedName>
</protein>
<dbReference type="SUPFAM" id="SSF52058">
    <property type="entry name" value="L domain-like"/>
    <property type="match status" value="1"/>
</dbReference>
<evidence type="ECO:0000313" key="8">
    <source>
        <dbReference type="Proteomes" id="UP001652642"/>
    </source>
</evidence>
<name>A0A6J0T2P9_9SAUR</name>
<evidence type="ECO:0000256" key="2">
    <source>
        <dbReference type="ARBA" id="ARBA00022614"/>
    </source>
</evidence>
<organism evidence="8 9">
    <name type="scientific">Pogona vitticeps</name>
    <name type="common">central bearded dragon</name>
    <dbReference type="NCBI Taxonomy" id="103695"/>
    <lineage>
        <taxon>Eukaryota</taxon>
        <taxon>Metazoa</taxon>
        <taxon>Chordata</taxon>
        <taxon>Craniata</taxon>
        <taxon>Vertebrata</taxon>
        <taxon>Euteleostomi</taxon>
        <taxon>Lepidosauria</taxon>
        <taxon>Squamata</taxon>
        <taxon>Bifurcata</taxon>
        <taxon>Unidentata</taxon>
        <taxon>Episquamata</taxon>
        <taxon>Toxicofera</taxon>
        <taxon>Iguania</taxon>
        <taxon>Acrodonta</taxon>
        <taxon>Agamidae</taxon>
        <taxon>Amphibolurinae</taxon>
        <taxon>Pogona</taxon>
    </lineage>
</organism>
<evidence type="ECO:0000256" key="7">
    <source>
        <dbReference type="SAM" id="MobiDB-lite"/>
    </source>
</evidence>
<dbReference type="AlphaFoldDB" id="A0A6J0T2P9"/>
<feature type="compositionally biased region" description="Basic and acidic residues" evidence="7">
    <location>
        <begin position="168"/>
        <end position="179"/>
    </location>
</feature>